<keyword evidence="2 6" id="KW-0812">Transmembrane</keyword>
<dbReference type="AlphaFoldDB" id="A0A2H0YT95"/>
<dbReference type="SUPFAM" id="SSF56784">
    <property type="entry name" value="HAD-like"/>
    <property type="match status" value="1"/>
</dbReference>
<reference evidence="9" key="1">
    <citation type="submission" date="2017-09" db="EMBL/GenBank/DDBJ databases">
        <title>Depth-based differentiation of microbial function through sediment-hosted aquifers and enrichment of novel symbionts in the deep terrestrial subsurface.</title>
        <authorList>
            <person name="Probst A.J."/>
            <person name="Ladd B."/>
            <person name="Jarett J.K."/>
            <person name="Geller-Mcgrath D.E."/>
            <person name="Sieber C.M.K."/>
            <person name="Emerson J.B."/>
            <person name="Anantharaman K."/>
            <person name="Thomas B.C."/>
            <person name="Malmstrom R."/>
            <person name="Stieglmeier M."/>
            <person name="Klingl A."/>
            <person name="Woyke T."/>
            <person name="Ryan C.M."/>
            <person name="Banfield J.F."/>
        </authorList>
    </citation>
    <scope>NUCLEOTIDE SEQUENCE [LARGE SCALE GENOMIC DNA]</scope>
</reference>
<evidence type="ECO:0000313" key="8">
    <source>
        <dbReference type="EMBL" id="PIS41718.1"/>
    </source>
</evidence>
<evidence type="ECO:0000256" key="6">
    <source>
        <dbReference type="SAM" id="Phobius"/>
    </source>
</evidence>
<dbReference type="Gene3D" id="3.40.50.1000">
    <property type="entry name" value="HAD superfamily/HAD-like"/>
    <property type="match status" value="1"/>
</dbReference>
<dbReference type="InterPro" id="IPR023214">
    <property type="entry name" value="HAD_sf"/>
</dbReference>
<keyword evidence="5 6" id="KW-0472">Membrane</keyword>
<dbReference type="Proteomes" id="UP000228711">
    <property type="component" value="Unassembled WGS sequence"/>
</dbReference>
<feature type="domain" description="P-type ATPase A" evidence="7">
    <location>
        <begin position="199"/>
        <end position="296"/>
    </location>
</feature>
<dbReference type="InterPro" id="IPR044492">
    <property type="entry name" value="P_typ_ATPase_HD_dom"/>
</dbReference>
<dbReference type="InterPro" id="IPR036412">
    <property type="entry name" value="HAD-like_sf"/>
</dbReference>
<feature type="transmembrane region" description="Helical" evidence="6">
    <location>
        <begin position="168"/>
        <end position="185"/>
    </location>
</feature>
<dbReference type="PRINTS" id="PR00119">
    <property type="entry name" value="CATATPASE"/>
</dbReference>
<evidence type="ECO:0000313" key="9">
    <source>
        <dbReference type="Proteomes" id="UP000228711"/>
    </source>
</evidence>
<dbReference type="GO" id="GO:0005524">
    <property type="term" value="F:ATP binding"/>
    <property type="evidence" value="ECO:0007669"/>
    <property type="project" value="InterPro"/>
</dbReference>
<evidence type="ECO:0000256" key="5">
    <source>
        <dbReference type="ARBA" id="ARBA00023136"/>
    </source>
</evidence>
<dbReference type="Gene3D" id="1.20.1110.10">
    <property type="entry name" value="Calcium-transporting ATPase, transmembrane domain"/>
    <property type="match status" value="1"/>
</dbReference>
<dbReference type="InterPro" id="IPR001757">
    <property type="entry name" value="P_typ_ATPase"/>
</dbReference>
<dbReference type="InterPro" id="IPR008250">
    <property type="entry name" value="ATPase_P-typ_transduc_dom_A_sf"/>
</dbReference>
<comment type="subcellular location">
    <subcellularLocation>
        <location evidence="1">Membrane</location>
    </subcellularLocation>
</comment>
<dbReference type="NCBIfam" id="TIGR01494">
    <property type="entry name" value="ATPase_P-type"/>
    <property type="match status" value="2"/>
</dbReference>
<evidence type="ECO:0000259" key="7">
    <source>
        <dbReference type="Pfam" id="PF00122"/>
    </source>
</evidence>
<dbReference type="EMBL" id="PEXV01000059">
    <property type="protein sequence ID" value="PIS41718.1"/>
    <property type="molecule type" value="Genomic_DNA"/>
</dbReference>
<organism evidence="8 9">
    <name type="scientific">Candidatus Kerfeldbacteria bacterium CG08_land_8_20_14_0_20_42_7</name>
    <dbReference type="NCBI Taxonomy" id="2014245"/>
    <lineage>
        <taxon>Bacteria</taxon>
        <taxon>Candidatus Kerfeldiibacteriota</taxon>
    </lineage>
</organism>
<name>A0A2H0YT95_9BACT</name>
<dbReference type="SFLD" id="SFLDG00002">
    <property type="entry name" value="C1.7:_P-type_atpase_like"/>
    <property type="match status" value="1"/>
</dbReference>
<dbReference type="Pfam" id="PF00702">
    <property type="entry name" value="Hydrolase"/>
    <property type="match status" value="1"/>
</dbReference>
<dbReference type="GO" id="GO:0016020">
    <property type="term" value="C:membrane"/>
    <property type="evidence" value="ECO:0007669"/>
    <property type="project" value="UniProtKB-SubCell"/>
</dbReference>
<feature type="transmembrane region" description="Helical" evidence="6">
    <location>
        <begin position="36"/>
        <end position="55"/>
    </location>
</feature>
<evidence type="ECO:0000256" key="1">
    <source>
        <dbReference type="ARBA" id="ARBA00004370"/>
    </source>
</evidence>
<feature type="transmembrane region" description="Helical" evidence="6">
    <location>
        <begin position="356"/>
        <end position="375"/>
    </location>
</feature>
<comment type="caution">
    <text evidence="8">The sequence shown here is derived from an EMBL/GenBank/DDBJ whole genome shotgun (WGS) entry which is preliminary data.</text>
</comment>
<accession>A0A2H0YT95</accession>
<evidence type="ECO:0000256" key="3">
    <source>
        <dbReference type="ARBA" id="ARBA00022967"/>
    </source>
</evidence>
<dbReference type="SFLD" id="SFLDF00027">
    <property type="entry name" value="p-type_atpase"/>
    <property type="match status" value="1"/>
</dbReference>
<dbReference type="InterPro" id="IPR059000">
    <property type="entry name" value="ATPase_P-type_domA"/>
</dbReference>
<dbReference type="Gene3D" id="2.70.150.10">
    <property type="entry name" value="Calcium-transporting ATPase, cytoplasmic transduction domain A"/>
    <property type="match status" value="1"/>
</dbReference>
<feature type="transmembrane region" description="Helical" evidence="6">
    <location>
        <begin position="143"/>
        <end position="162"/>
    </location>
</feature>
<evidence type="ECO:0000256" key="2">
    <source>
        <dbReference type="ARBA" id="ARBA00022692"/>
    </source>
</evidence>
<dbReference type="InterPro" id="IPR023298">
    <property type="entry name" value="ATPase_P-typ_TM_dom_sf"/>
</dbReference>
<keyword evidence="4 6" id="KW-1133">Transmembrane helix</keyword>
<dbReference type="SFLD" id="SFLDS00003">
    <property type="entry name" value="Haloacid_Dehalogenase"/>
    <property type="match status" value="1"/>
</dbReference>
<dbReference type="SUPFAM" id="SSF81653">
    <property type="entry name" value="Calcium ATPase, transduction domain A"/>
    <property type="match status" value="1"/>
</dbReference>
<protein>
    <recommendedName>
        <fullName evidence="7">P-type ATPase A domain-containing protein</fullName>
    </recommendedName>
</protein>
<evidence type="ECO:0000256" key="4">
    <source>
        <dbReference type="ARBA" id="ARBA00022989"/>
    </source>
</evidence>
<dbReference type="SUPFAM" id="SSF81665">
    <property type="entry name" value="Calcium ATPase, transmembrane domain M"/>
    <property type="match status" value="1"/>
</dbReference>
<dbReference type="PANTHER" id="PTHR42861">
    <property type="entry name" value="CALCIUM-TRANSPORTING ATPASE"/>
    <property type="match status" value="1"/>
</dbReference>
<dbReference type="GO" id="GO:0016887">
    <property type="term" value="F:ATP hydrolysis activity"/>
    <property type="evidence" value="ECO:0007669"/>
    <property type="project" value="InterPro"/>
</dbReference>
<keyword evidence="3" id="KW-1278">Translocase</keyword>
<gene>
    <name evidence="8" type="ORF">COT25_01565</name>
</gene>
<dbReference type="Pfam" id="PF00122">
    <property type="entry name" value="E1-E2_ATPase"/>
    <property type="match status" value="1"/>
</dbReference>
<dbReference type="InterPro" id="IPR018303">
    <property type="entry name" value="ATPase_P-typ_P_site"/>
</dbReference>
<feature type="non-terminal residue" evidence="8">
    <location>
        <position position="703"/>
    </location>
</feature>
<dbReference type="PROSITE" id="PS00154">
    <property type="entry name" value="ATPASE_E1_E2"/>
    <property type="match status" value="1"/>
</dbReference>
<proteinExistence type="predicted"/>
<sequence length="703" mass="77341">MFLINLSHSITSYISKASTWLYDIQHTNREADASNYTLLVIAIVIICIGVIVQWITSHEELKKKIIVWWDSSRSQKTDAALDRHDGAVTYQQEVVLPDMSSYAPTSAVGLTKKEVSERFAAGQHNATHIRTSRSYRHIFYSNIFTRFNALLSVMYVIILFVGTLQDSLFGLIIVLNTIIGIVQELRAKWTLDKLALVLTPRATVVRDGKPQTIPASNIVVDDIIELTAGKQIMVDGVVIETTHLEVNESMLTGESDAIAKKPGDPLYSGSYVLAGRCYMQAVYVGERSYARQLANAARHFVLSKSELRKGINQILRYITWLLVPAALLLFITQILYMQHGWKDALAASAGGVVNMIPDGLVLLTSVVMALAIVRLSKKHVLIQELPAVEMLARINVLCLDKTGTLTEGAMTVEQTIELPQHKNIPQIDIKTVLAYFAYAQEQTTTLQAIGNAFPLQAPSQWTITNNVPFSSARKWSALTFEKNGTWILGATETILPARELTKLQNASELNPLTQSGKRVLLLAYTPTPITQSADKKSFATPTSFPVALIVLQEKLRPGVHQTLNYFKEQGVAIKIISGDTPETVGAVARQAGIVVGALRNGLTMPKKIDELGKLVEHSTVFGRISPEQKRLIMRSLKQRGYVVAMVGDGVNDVLAIKEADFSIAMGSGTDASRAIAQLVLLDNNFTSLPDIIAEGRQIIANIE</sequence>
<feature type="transmembrane region" description="Helical" evidence="6">
    <location>
        <begin position="314"/>
        <end position="336"/>
    </location>
</feature>